<dbReference type="GO" id="GO:0031564">
    <property type="term" value="P:transcription antitermination"/>
    <property type="evidence" value="ECO:0007669"/>
    <property type="project" value="UniProtKB-KW"/>
</dbReference>
<dbReference type="GO" id="GO:0005829">
    <property type="term" value="C:cytosol"/>
    <property type="evidence" value="ECO:0007669"/>
    <property type="project" value="TreeGrafter"/>
</dbReference>
<name>A0A645AY17_9ZZZZ</name>
<organism evidence="7">
    <name type="scientific">bioreactor metagenome</name>
    <dbReference type="NCBI Taxonomy" id="1076179"/>
    <lineage>
        <taxon>unclassified sequences</taxon>
        <taxon>metagenomes</taxon>
        <taxon>ecological metagenomes</taxon>
    </lineage>
</organism>
<accession>A0A645AY17</accession>
<dbReference type="SUPFAM" id="SSF48013">
    <property type="entry name" value="NusB-like"/>
    <property type="match status" value="1"/>
</dbReference>
<dbReference type="InterPro" id="IPR035926">
    <property type="entry name" value="NusB-like_sf"/>
</dbReference>
<dbReference type="Pfam" id="PF01029">
    <property type="entry name" value="NusB"/>
    <property type="match status" value="1"/>
</dbReference>
<dbReference type="GO" id="GO:0003723">
    <property type="term" value="F:RNA binding"/>
    <property type="evidence" value="ECO:0007669"/>
    <property type="project" value="UniProtKB-KW"/>
</dbReference>
<dbReference type="InterPro" id="IPR006027">
    <property type="entry name" value="NusB_RsmB_TIM44"/>
</dbReference>
<dbReference type="NCBIfam" id="TIGR01951">
    <property type="entry name" value="nusB"/>
    <property type="match status" value="1"/>
</dbReference>
<dbReference type="Gene3D" id="1.10.940.10">
    <property type="entry name" value="NusB-like"/>
    <property type="match status" value="1"/>
</dbReference>
<sequence>MKNKFDPRHLKRIANVQALFAWTCGNSEPHTEDSLKIIKKVPKIDQIIAQNAPKWPLDKINKVDLNILRHAFWELFYLKKNPEKVIIDEAIEIAKEYGTESSSAFVNGVIGSALKAKNEPTT</sequence>
<evidence type="ECO:0000256" key="4">
    <source>
        <dbReference type="ARBA" id="ARBA00023015"/>
    </source>
</evidence>
<dbReference type="PANTHER" id="PTHR11078">
    <property type="entry name" value="N UTILIZATION SUBSTANCE PROTEIN B-RELATED"/>
    <property type="match status" value="1"/>
</dbReference>
<evidence type="ECO:0000256" key="3">
    <source>
        <dbReference type="ARBA" id="ARBA00022884"/>
    </source>
</evidence>
<evidence type="ECO:0000256" key="5">
    <source>
        <dbReference type="ARBA" id="ARBA00023163"/>
    </source>
</evidence>
<comment type="caution">
    <text evidence="7">The sequence shown here is derived from an EMBL/GenBank/DDBJ whole genome shotgun (WGS) entry which is preliminary data.</text>
</comment>
<dbReference type="InterPro" id="IPR011605">
    <property type="entry name" value="NusB_fam"/>
</dbReference>
<feature type="domain" description="NusB/RsmB/TIM44" evidence="6">
    <location>
        <begin position="37"/>
        <end position="113"/>
    </location>
</feature>
<keyword evidence="5" id="KW-0804">Transcription</keyword>
<proteinExistence type="inferred from homology"/>
<keyword evidence="4" id="KW-0805">Transcription regulation</keyword>
<protein>
    <submittedName>
        <fullName evidence="7">Transcription antitermination protein NusB</fullName>
    </submittedName>
</protein>
<gene>
    <name evidence="7" type="primary">nusB_17</name>
    <name evidence="7" type="ORF">SDC9_104023</name>
</gene>
<keyword evidence="2" id="KW-0889">Transcription antitermination</keyword>
<evidence type="ECO:0000313" key="7">
    <source>
        <dbReference type="EMBL" id="MPM57201.1"/>
    </source>
</evidence>
<dbReference type="GO" id="GO:0006353">
    <property type="term" value="P:DNA-templated transcription termination"/>
    <property type="evidence" value="ECO:0007669"/>
    <property type="project" value="InterPro"/>
</dbReference>
<reference evidence="7" key="1">
    <citation type="submission" date="2019-08" db="EMBL/GenBank/DDBJ databases">
        <authorList>
            <person name="Kucharzyk K."/>
            <person name="Murdoch R.W."/>
            <person name="Higgins S."/>
            <person name="Loffler F."/>
        </authorList>
    </citation>
    <scope>NUCLEOTIDE SEQUENCE</scope>
</reference>
<evidence type="ECO:0000256" key="1">
    <source>
        <dbReference type="ARBA" id="ARBA00005952"/>
    </source>
</evidence>
<dbReference type="AlphaFoldDB" id="A0A645AY17"/>
<evidence type="ECO:0000256" key="2">
    <source>
        <dbReference type="ARBA" id="ARBA00022814"/>
    </source>
</evidence>
<evidence type="ECO:0000259" key="6">
    <source>
        <dbReference type="Pfam" id="PF01029"/>
    </source>
</evidence>
<dbReference type="PANTHER" id="PTHR11078:SF3">
    <property type="entry name" value="ANTITERMINATION NUSB DOMAIN-CONTAINING PROTEIN"/>
    <property type="match status" value="1"/>
</dbReference>
<keyword evidence="3" id="KW-0694">RNA-binding</keyword>
<dbReference type="EMBL" id="VSSQ01016143">
    <property type="protein sequence ID" value="MPM57201.1"/>
    <property type="molecule type" value="Genomic_DNA"/>
</dbReference>
<comment type="similarity">
    <text evidence="1">Belongs to the NusB family.</text>
</comment>